<sequence>MVSPTHNQEQEHSASGEGGEPGHGPGRDDDALSSVQGTVGSQHSRARSVASSPAPSPRHGHLTREQVRRQREHGQASLSLADIQRLNDGMLRGLTPPPWPSDLIPNKKRPRTVEEVIEDDRPRDKDKLSAELDELAESSQNKKMKLVSRPKTTDNDPSEPAATKK</sequence>
<feature type="compositionally biased region" description="Basic and acidic residues" evidence="1">
    <location>
        <begin position="111"/>
        <end position="130"/>
    </location>
</feature>
<feature type="region of interest" description="Disordered" evidence="1">
    <location>
        <begin position="1"/>
        <end position="165"/>
    </location>
</feature>
<name>A0A9P9WSC9_9PEZI</name>
<protein>
    <submittedName>
        <fullName evidence="2">Uncharacterized protein</fullName>
    </submittedName>
</protein>
<dbReference type="EMBL" id="JAFIMR010000006">
    <property type="protein sequence ID" value="KAI1877513.1"/>
    <property type="molecule type" value="Genomic_DNA"/>
</dbReference>
<feature type="compositionally biased region" description="Basic and acidic residues" evidence="1">
    <location>
        <begin position="62"/>
        <end position="74"/>
    </location>
</feature>
<gene>
    <name evidence="2" type="ORF">JX265_003521</name>
</gene>
<keyword evidence="3" id="KW-1185">Reference proteome</keyword>
<evidence type="ECO:0000313" key="3">
    <source>
        <dbReference type="Proteomes" id="UP000829685"/>
    </source>
</evidence>
<evidence type="ECO:0000256" key="1">
    <source>
        <dbReference type="SAM" id="MobiDB-lite"/>
    </source>
</evidence>
<proteinExistence type="predicted"/>
<feature type="compositionally biased region" description="Polar residues" evidence="1">
    <location>
        <begin position="33"/>
        <end position="43"/>
    </location>
</feature>
<evidence type="ECO:0000313" key="2">
    <source>
        <dbReference type="EMBL" id="KAI1877513.1"/>
    </source>
</evidence>
<dbReference type="AlphaFoldDB" id="A0A9P9WSC9"/>
<dbReference type="Proteomes" id="UP000829685">
    <property type="component" value="Unassembled WGS sequence"/>
</dbReference>
<comment type="caution">
    <text evidence="2">The sequence shown here is derived from an EMBL/GenBank/DDBJ whole genome shotgun (WGS) entry which is preliminary data.</text>
</comment>
<accession>A0A9P9WSC9</accession>
<organism evidence="2 3">
    <name type="scientific">Neoarthrinium moseri</name>
    <dbReference type="NCBI Taxonomy" id="1658444"/>
    <lineage>
        <taxon>Eukaryota</taxon>
        <taxon>Fungi</taxon>
        <taxon>Dikarya</taxon>
        <taxon>Ascomycota</taxon>
        <taxon>Pezizomycotina</taxon>
        <taxon>Sordariomycetes</taxon>
        <taxon>Xylariomycetidae</taxon>
        <taxon>Amphisphaeriales</taxon>
        <taxon>Apiosporaceae</taxon>
        <taxon>Neoarthrinium</taxon>
    </lineage>
</organism>
<dbReference type="OrthoDB" id="4748376at2759"/>
<reference evidence="2" key="1">
    <citation type="submission" date="2021-03" db="EMBL/GenBank/DDBJ databases">
        <title>Revisited historic fungal species revealed as producer of novel bioactive compounds through whole genome sequencing and comparative genomics.</title>
        <authorList>
            <person name="Vignolle G.A."/>
            <person name="Hochenegger N."/>
            <person name="Mach R.L."/>
            <person name="Mach-Aigner A.R."/>
            <person name="Javad Rahimi M."/>
            <person name="Salim K.A."/>
            <person name="Chan C.M."/>
            <person name="Lim L.B.L."/>
            <person name="Cai F."/>
            <person name="Druzhinina I.S."/>
            <person name="U'Ren J.M."/>
            <person name="Derntl C."/>
        </authorList>
    </citation>
    <scope>NUCLEOTIDE SEQUENCE</scope>
    <source>
        <strain evidence="2">TUCIM 5799</strain>
    </source>
</reference>